<evidence type="ECO:0000256" key="2">
    <source>
        <dbReference type="SAM" id="Phobius"/>
    </source>
</evidence>
<dbReference type="PROSITE" id="PS50184">
    <property type="entry name" value="VWFC_2"/>
    <property type="match status" value="1"/>
</dbReference>
<proteinExistence type="predicted"/>
<dbReference type="STRING" id="30069.A0A182YAT2"/>
<dbReference type="Pfam" id="PF23334">
    <property type="entry name" value="VWC2L_2nd"/>
    <property type="match status" value="1"/>
</dbReference>
<keyword evidence="4" id="KW-1185">Reference proteome</keyword>
<accession>A0A182YAT2</accession>
<dbReference type="InterPro" id="IPR001007">
    <property type="entry name" value="VWF_dom"/>
</dbReference>
<dbReference type="SUPFAM" id="SSF57603">
    <property type="entry name" value="FnI-like domain"/>
    <property type="match status" value="1"/>
</dbReference>
<evidence type="ECO:0000256" key="1">
    <source>
        <dbReference type="SAM" id="MobiDB-lite"/>
    </source>
</evidence>
<dbReference type="VEuPathDB" id="VectorBase:ASTEI05568"/>
<reference evidence="4" key="1">
    <citation type="journal article" date="2014" name="Genome Biol.">
        <title>Genome analysis of a major urban malaria vector mosquito, Anopheles stephensi.</title>
        <authorList>
            <person name="Jiang X."/>
            <person name="Peery A."/>
            <person name="Hall A.B."/>
            <person name="Sharma A."/>
            <person name="Chen X.G."/>
            <person name="Waterhouse R.M."/>
            <person name="Komissarov A."/>
            <person name="Riehle M.M."/>
            <person name="Shouche Y."/>
            <person name="Sharakhova M.V."/>
            <person name="Lawson D."/>
            <person name="Pakpour N."/>
            <person name="Arensburger P."/>
            <person name="Davidson V.L."/>
            <person name="Eiglmeier K."/>
            <person name="Emrich S."/>
            <person name="George P."/>
            <person name="Kennedy R.C."/>
            <person name="Mane S.P."/>
            <person name="Maslen G."/>
            <person name="Oringanje C."/>
            <person name="Qi Y."/>
            <person name="Settlage R."/>
            <person name="Tojo M."/>
            <person name="Tubio J.M."/>
            <person name="Unger M.F."/>
            <person name="Wang B."/>
            <person name="Vernick K.D."/>
            <person name="Ribeiro J.M."/>
            <person name="James A.A."/>
            <person name="Michel K."/>
            <person name="Riehle M.A."/>
            <person name="Luckhart S."/>
            <person name="Sharakhov I.V."/>
            <person name="Tu Z."/>
        </authorList>
    </citation>
    <scope>NUCLEOTIDE SEQUENCE [LARGE SCALE GENOMIC DNA]</scope>
    <source>
        <strain evidence="4">Indian</strain>
    </source>
</reference>
<name>A0A182YAT2_ANOST</name>
<evidence type="ECO:0000313" key="4">
    <source>
        <dbReference type="Proteomes" id="UP000076408"/>
    </source>
</evidence>
<evidence type="ECO:0000313" key="3">
    <source>
        <dbReference type="EnsemblMetazoa" id="ASTEI05568-PA"/>
    </source>
</evidence>
<keyword evidence="2" id="KW-0472">Membrane</keyword>
<dbReference type="EnsemblMetazoa" id="ASTEI05568-RA">
    <property type="protein sequence ID" value="ASTEI05568-PA"/>
    <property type="gene ID" value="ASTEI05568"/>
</dbReference>
<dbReference type="VEuPathDB" id="VectorBase:ASTE005397"/>
<feature type="region of interest" description="Disordered" evidence="1">
    <location>
        <begin position="346"/>
        <end position="366"/>
    </location>
</feature>
<keyword evidence="2" id="KW-0812">Transmembrane</keyword>
<dbReference type="SMART" id="SM00214">
    <property type="entry name" value="VWC"/>
    <property type="match status" value="1"/>
</dbReference>
<keyword evidence="2" id="KW-1133">Transmembrane helix</keyword>
<dbReference type="OMA" id="CKPLNCE"/>
<dbReference type="Proteomes" id="UP000076408">
    <property type="component" value="Unassembled WGS sequence"/>
</dbReference>
<dbReference type="Gene3D" id="6.20.200.20">
    <property type="match status" value="1"/>
</dbReference>
<dbReference type="VEuPathDB" id="VectorBase:ASTEI20_043486"/>
<feature type="transmembrane region" description="Helical" evidence="2">
    <location>
        <begin position="292"/>
        <end position="312"/>
    </location>
</feature>
<sequence>MNVDLETRCQNVQCYNDCPSDSYLQHTMDAQSYAKDDEPERAKRAIATNNHAHGPITIVPSAMQFFYTNHLQVQQQLRLKRNIDPTELIDAGMDYTAESDLQELCCPRCICQPCPEIPSCPPNFKPVVDFHEHTGQPGNCCPSFHCQRNPMCYSETNRAWYVENETWSEPPCTECKCLAGQNRCEIPACKPLNCEHQINLPDRCCPVCDPAKSIFCEDHNCEVQCRNGYERRGNCSLCSCVQVPPPVPVTDEPTETPTLMANFTAMDTTESELFDTGKERTDDGFFSNLPTLGFIIFVIIVGLSIFIIYSLVSIESVKKGLQMWFSCNEIPQRKSAYNRVSSVVVPVPPSSPPSPPANGTTANSMA</sequence>
<feature type="compositionally biased region" description="Pro residues" evidence="1">
    <location>
        <begin position="346"/>
        <end position="356"/>
    </location>
</feature>
<feature type="compositionally biased region" description="Polar residues" evidence="1">
    <location>
        <begin position="357"/>
        <end position="366"/>
    </location>
</feature>
<organism evidence="3 4">
    <name type="scientific">Anopheles stephensi</name>
    <name type="common">Indo-Pakistan malaria mosquito</name>
    <dbReference type="NCBI Taxonomy" id="30069"/>
    <lineage>
        <taxon>Eukaryota</taxon>
        <taxon>Metazoa</taxon>
        <taxon>Ecdysozoa</taxon>
        <taxon>Arthropoda</taxon>
        <taxon>Hexapoda</taxon>
        <taxon>Insecta</taxon>
        <taxon>Pterygota</taxon>
        <taxon>Neoptera</taxon>
        <taxon>Endopterygota</taxon>
        <taxon>Diptera</taxon>
        <taxon>Nematocera</taxon>
        <taxon>Culicoidea</taxon>
        <taxon>Culicidae</taxon>
        <taxon>Anophelinae</taxon>
        <taxon>Anopheles</taxon>
    </lineage>
</organism>
<dbReference type="AlphaFoldDB" id="A0A182YAT2"/>
<protein>
    <submittedName>
        <fullName evidence="3">Uncharacterized protein</fullName>
    </submittedName>
</protein>
<reference evidence="3" key="2">
    <citation type="submission" date="2020-05" db="UniProtKB">
        <authorList>
            <consortium name="EnsemblMetazoa"/>
        </authorList>
    </citation>
    <scope>IDENTIFICATION</scope>
    <source>
        <strain evidence="3">Indian</strain>
    </source>
</reference>